<feature type="transmembrane region" description="Helical" evidence="1">
    <location>
        <begin position="56"/>
        <end position="87"/>
    </location>
</feature>
<proteinExistence type="predicted"/>
<dbReference type="Pfam" id="PF06055">
    <property type="entry name" value="ExoD"/>
    <property type="match status" value="1"/>
</dbReference>
<keyword evidence="1" id="KW-1133">Transmembrane helix</keyword>
<sequence>MEARNRDRADAAAPPQRRAVQAVLDRLSDRIDEGTRRHVPLGDVLDAIGERGFGPVFLALALLVISPFGGIPTVPTLMAAVMAMVAAQMLSGRRRLWLPRALSTRQVRGDHLARGVGWMRPAARWMDRRFGRRLVPLTSDAARRAAALAIIALCLVVPPLEVVPFAAVLPMSAIALFGLAITMRDGVVMVLAFIASAAGLIGGPWLLLSS</sequence>
<keyword evidence="1" id="KW-0472">Membrane</keyword>
<dbReference type="RefSeq" id="WP_085792726.1">
    <property type="nucleotide sequence ID" value="NZ_FWFK01000005.1"/>
</dbReference>
<keyword evidence="3" id="KW-1185">Reference proteome</keyword>
<dbReference type="Proteomes" id="UP000193570">
    <property type="component" value="Unassembled WGS sequence"/>
</dbReference>
<dbReference type="EMBL" id="FWFK01000005">
    <property type="protein sequence ID" value="SLN60453.1"/>
    <property type="molecule type" value="Genomic_DNA"/>
</dbReference>
<feature type="transmembrane region" description="Helical" evidence="1">
    <location>
        <begin position="188"/>
        <end position="208"/>
    </location>
</feature>
<dbReference type="PANTHER" id="PTHR41795:SF1">
    <property type="entry name" value="EXOPOLYSACCHARIDE SYNTHESIS PROTEIN"/>
    <property type="match status" value="1"/>
</dbReference>
<evidence type="ECO:0000313" key="2">
    <source>
        <dbReference type="EMBL" id="SLN60453.1"/>
    </source>
</evidence>
<dbReference type="AlphaFoldDB" id="A0A1X6ZSZ1"/>
<dbReference type="InterPro" id="IPR010331">
    <property type="entry name" value="ExoD"/>
</dbReference>
<keyword evidence="1" id="KW-0812">Transmembrane</keyword>
<dbReference type="PIRSF" id="PIRSF033239">
    <property type="entry name" value="ExoD"/>
    <property type="match status" value="1"/>
</dbReference>
<name>A0A1X6ZSZ1_9RHOB</name>
<reference evidence="2 3" key="1">
    <citation type="submission" date="2017-03" db="EMBL/GenBank/DDBJ databases">
        <authorList>
            <person name="Afonso C.L."/>
            <person name="Miller P.J."/>
            <person name="Scott M.A."/>
            <person name="Spackman E."/>
            <person name="Goraichik I."/>
            <person name="Dimitrov K.M."/>
            <person name="Suarez D.L."/>
            <person name="Swayne D.E."/>
        </authorList>
    </citation>
    <scope>NUCLEOTIDE SEQUENCE [LARGE SCALE GENOMIC DNA]</scope>
    <source>
        <strain evidence="2 3">CECT 8625</strain>
    </source>
</reference>
<evidence type="ECO:0000313" key="3">
    <source>
        <dbReference type="Proteomes" id="UP000193570"/>
    </source>
</evidence>
<protein>
    <submittedName>
        <fullName evidence="2">Exopolysaccharide synthesis, ExoD</fullName>
    </submittedName>
</protein>
<feature type="transmembrane region" description="Helical" evidence="1">
    <location>
        <begin position="141"/>
        <end position="158"/>
    </location>
</feature>
<dbReference type="PANTHER" id="PTHR41795">
    <property type="entry name" value="EXOPOLYSACCHARIDE SYNTHESIS PROTEIN"/>
    <property type="match status" value="1"/>
</dbReference>
<evidence type="ECO:0000256" key="1">
    <source>
        <dbReference type="SAM" id="Phobius"/>
    </source>
</evidence>
<gene>
    <name evidence="2" type="ORF">ROJ8625_03068</name>
</gene>
<organism evidence="2 3">
    <name type="scientific">Roseivivax jejudonensis</name>
    <dbReference type="NCBI Taxonomy" id="1529041"/>
    <lineage>
        <taxon>Bacteria</taxon>
        <taxon>Pseudomonadati</taxon>
        <taxon>Pseudomonadota</taxon>
        <taxon>Alphaproteobacteria</taxon>
        <taxon>Rhodobacterales</taxon>
        <taxon>Roseobacteraceae</taxon>
        <taxon>Roseivivax</taxon>
    </lineage>
</organism>
<accession>A0A1X6ZSZ1</accession>
<dbReference type="OrthoDB" id="7949130at2"/>